<dbReference type="InterPro" id="IPR036390">
    <property type="entry name" value="WH_DNA-bd_sf"/>
</dbReference>
<evidence type="ECO:0000256" key="4">
    <source>
        <dbReference type="ARBA" id="ARBA00023163"/>
    </source>
</evidence>
<dbReference type="PANTHER" id="PTHR30118">
    <property type="entry name" value="HTH-TYPE TRANSCRIPTIONAL REGULATOR LEUO-RELATED"/>
    <property type="match status" value="1"/>
</dbReference>
<gene>
    <name evidence="6" type="ORF">CX676_11895</name>
</gene>
<evidence type="ECO:0000256" key="1">
    <source>
        <dbReference type="ARBA" id="ARBA00009437"/>
    </source>
</evidence>
<dbReference type="PROSITE" id="PS50931">
    <property type="entry name" value="HTH_LYSR"/>
    <property type="match status" value="1"/>
</dbReference>
<dbReference type="EMBL" id="CP025430">
    <property type="protein sequence ID" value="AUH64781.1"/>
    <property type="molecule type" value="Genomic_DNA"/>
</dbReference>
<dbReference type="SUPFAM" id="SSF46785">
    <property type="entry name" value="Winged helix' DNA-binding domain"/>
    <property type="match status" value="1"/>
</dbReference>
<dbReference type="PRINTS" id="PR00039">
    <property type="entry name" value="HTHLYSR"/>
</dbReference>
<keyword evidence="4" id="KW-0804">Transcription</keyword>
<dbReference type="InterPro" id="IPR050389">
    <property type="entry name" value="LysR-type_TF"/>
</dbReference>
<evidence type="ECO:0000313" key="6">
    <source>
        <dbReference type="EMBL" id="AUH64781.1"/>
    </source>
</evidence>
<dbReference type="OrthoDB" id="528082at2"/>
<sequence>MNGIHTTDLNLIRVFDALMEERSVTRAGERLGLSQSAVSHALAKLRLLLSDELFVRGPDGMHPTPRAMELADPLRSALAQISTALSAPRFDPATSDMTFVVATSDYYIGALFPKVMARIRREAPRIRLWLRMFNDINLVEELDRGTLHLVVGAFGRIPGRFRRETLAPVEMVWIMRRDHPAAGSPLTLETLGHWPHVDILLSGRATPEAPGMQDQEGLERSFVTSNPTHLEALLREAGLTRQVGATVPLILAVPPLVAASDMVAMVPREVAETHRDSYGLAIFDSPYARPPTQIDMLSHNSHGAHPAVLWLRRILDEVGRA</sequence>
<dbReference type="Gene3D" id="1.10.10.10">
    <property type="entry name" value="Winged helix-like DNA-binding domain superfamily/Winged helix DNA-binding domain"/>
    <property type="match status" value="1"/>
</dbReference>
<dbReference type="GO" id="GO:0003677">
    <property type="term" value="F:DNA binding"/>
    <property type="evidence" value="ECO:0007669"/>
    <property type="project" value="UniProtKB-KW"/>
</dbReference>
<dbReference type="AlphaFoldDB" id="A0A2H5EZR1"/>
<protein>
    <submittedName>
        <fullName evidence="6">LysR family transcriptional regulator</fullName>
    </submittedName>
</protein>
<reference evidence="6 7" key="1">
    <citation type="journal article" date="2013" name="Antonie Van Leeuwenhoek">
        <title>Paracoccus zhejiangensis sp. nov., isolated from activated sludge in wastewater-treatment system.</title>
        <authorList>
            <person name="Wu Z.G."/>
            <person name="Zhang D.F."/>
            <person name="Liu Y.L."/>
            <person name="Wang F."/>
            <person name="Jiang X."/>
            <person name="Li C."/>
            <person name="Li S.P."/>
            <person name="Hong Q."/>
            <person name="Li W.J."/>
        </authorList>
    </citation>
    <scope>NUCLEOTIDE SEQUENCE [LARGE SCALE GENOMIC DNA]</scope>
    <source>
        <strain evidence="6 7">J6</strain>
    </source>
</reference>
<name>A0A2H5EZR1_9RHOB</name>
<evidence type="ECO:0000259" key="5">
    <source>
        <dbReference type="PROSITE" id="PS50931"/>
    </source>
</evidence>
<organism evidence="6 7">
    <name type="scientific">Paracoccus zhejiangensis</name>
    <dbReference type="NCBI Taxonomy" id="1077935"/>
    <lineage>
        <taxon>Bacteria</taxon>
        <taxon>Pseudomonadati</taxon>
        <taxon>Pseudomonadota</taxon>
        <taxon>Alphaproteobacteria</taxon>
        <taxon>Rhodobacterales</taxon>
        <taxon>Paracoccaceae</taxon>
        <taxon>Paracoccus</taxon>
    </lineage>
</organism>
<keyword evidence="3" id="KW-0238">DNA-binding</keyword>
<dbReference type="Pfam" id="PF00126">
    <property type="entry name" value="HTH_1"/>
    <property type="match status" value="1"/>
</dbReference>
<accession>A0A2H5EZR1</accession>
<evidence type="ECO:0000256" key="3">
    <source>
        <dbReference type="ARBA" id="ARBA00023125"/>
    </source>
</evidence>
<evidence type="ECO:0000313" key="7">
    <source>
        <dbReference type="Proteomes" id="UP000234530"/>
    </source>
</evidence>
<dbReference type="InterPro" id="IPR036388">
    <property type="entry name" value="WH-like_DNA-bd_sf"/>
</dbReference>
<comment type="similarity">
    <text evidence="1">Belongs to the LysR transcriptional regulatory family.</text>
</comment>
<proteinExistence type="inferred from homology"/>
<feature type="domain" description="HTH lysR-type" evidence="5">
    <location>
        <begin position="7"/>
        <end position="64"/>
    </location>
</feature>
<dbReference type="SUPFAM" id="SSF53850">
    <property type="entry name" value="Periplasmic binding protein-like II"/>
    <property type="match status" value="1"/>
</dbReference>
<dbReference type="Pfam" id="PF03466">
    <property type="entry name" value="LysR_substrate"/>
    <property type="match status" value="2"/>
</dbReference>
<dbReference type="Proteomes" id="UP000234530">
    <property type="component" value="Chromosome"/>
</dbReference>
<dbReference type="InterPro" id="IPR000847">
    <property type="entry name" value="LysR_HTH_N"/>
</dbReference>
<dbReference type="GO" id="GO:0003700">
    <property type="term" value="F:DNA-binding transcription factor activity"/>
    <property type="evidence" value="ECO:0007669"/>
    <property type="project" value="InterPro"/>
</dbReference>
<dbReference type="PANTHER" id="PTHR30118:SF15">
    <property type="entry name" value="TRANSCRIPTIONAL REGULATORY PROTEIN"/>
    <property type="match status" value="1"/>
</dbReference>
<keyword evidence="7" id="KW-1185">Reference proteome</keyword>
<dbReference type="InterPro" id="IPR005119">
    <property type="entry name" value="LysR_subst-bd"/>
</dbReference>
<evidence type="ECO:0000256" key="2">
    <source>
        <dbReference type="ARBA" id="ARBA00023015"/>
    </source>
</evidence>
<keyword evidence="2" id="KW-0805">Transcription regulation</keyword>
<dbReference type="Gene3D" id="3.40.190.10">
    <property type="entry name" value="Periplasmic binding protein-like II"/>
    <property type="match status" value="2"/>
</dbReference>
<dbReference type="KEGG" id="pzh:CX676_11895"/>